<reference evidence="1" key="2">
    <citation type="journal article" date="2014" name="ISME J.">
        <title>Microbial stratification in low pH oxic and suboxic macroscopic growths along an acid mine drainage.</title>
        <authorList>
            <person name="Mendez-Garcia C."/>
            <person name="Mesa V."/>
            <person name="Sprenger R.R."/>
            <person name="Richter M."/>
            <person name="Diez M.S."/>
            <person name="Solano J."/>
            <person name="Bargiela R."/>
            <person name="Golyshina O.V."/>
            <person name="Manteca A."/>
            <person name="Ramos J.L."/>
            <person name="Gallego J.R."/>
            <person name="Llorente I."/>
            <person name="Martins Dos Santos V.A."/>
            <person name="Jensen O.N."/>
            <person name="Pelaez A.I."/>
            <person name="Sanchez J."/>
            <person name="Ferrer M."/>
        </authorList>
    </citation>
    <scope>NUCLEOTIDE SEQUENCE</scope>
</reference>
<feature type="non-terminal residue" evidence="1">
    <location>
        <position position="98"/>
    </location>
</feature>
<protein>
    <submittedName>
        <fullName evidence="1">Uncharacterized protein</fullName>
    </submittedName>
</protein>
<accession>T0Y4Y7</accession>
<dbReference type="EMBL" id="AUZZ01010344">
    <property type="protein sequence ID" value="EQD30141.1"/>
    <property type="molecule type" value="Genomic_DNA"/>
</dbReference>
<feature type="non-terminal residue" evidence="1">
    <location>
        <position position="1"/>
    </location>
</feature>
<evidence type="ECO:0000313" key="1">
    <source>
        <dbReference type="EMBL" id="EQD30141.1"/>
    </source>
</evidence>
<sequence length="98" mass="10869">LERARRSAQERSLEICLAPYDGQSAPLLLLPMGASASCPFGEYEVSETTKEAEMPATMFSEDDVISRYTRAQAIEDGVLVEVSELAREAGFRFPWHDA</sequence>
<name>T0Y4Y7_9ZZZZ</name>
<gene>
    <name evidence="1" type="ORF">B2A_14268</name>
</gene>
<dbReference type="AlphaFoldDB" id="T0Y4Y7"/>
<proteinExistence type="predicted"/>
<organism evidence="1">
    <name type="scientific">mine drainage metagenome</name>
    <dbReference type="NCBI Taxonomy" id="410659"/>
    <lineage>
        <taxon>unclassified sequences</taxon>
        <taxon>metagenomes</taxon>
        <taxon>ecological metagenomes</taxon>
    </lineage>
</organism>
<reference evidence="1" key="1">
    <citation type="submission" date="2013-08" db="EMBL/GenBank/DDBJ databases">
        <authorList>
            <person name="Mendez C."/>
            <person name="Richter M."/>
            <person name="Ferrer M."/>
            <person name="Sanchez J."/>
        </authorList>
    </citation>
    <scope>NUCLEOTIDE SEQUENCE</scope>
</reference>
<comment type="caution">
    <text evidence="1">The sequence shown here is derived from an EMBL/GenBank/DDBJ whole genome shotgun (WGS) entry which is preliminary data.</text>
</comment>